<protein>
    <submittedName>
        <fullName evidence="1">Uncharacterized protein</fullName>
    </submittedName>
</protein>
<organism evidence="1 2">
    <name type="scientific">Sphagnurus paluster</name>
    <dbReference type="NCBI Taxonomy" id="117069"/>
    <lineage>
        <taxon>Eukaryota</taxon>
        <taxon>Fungi</taxon>
        <taxon>Dikarya</taxon>
        <taxon>Basidiomycota</taxon>
        <taxon>Agaricomycotina</taxon>
        <taxon>Agaricomycetes</taxon>
        <taxon>Agaricomycetidae</taxon>
        <taxon>Agaricales</taxon>
        <taxon>Tricholomatineae</taxon>
        <taxon>Lyophyllaceae</taxon>
        <taxon>Sphagnurus</taxon>
    </lineage>
</organism>
<sequence>MSAFLSGEMKDTVQMNPAGAYVLERFFSRKDRQDLFRSWAGSASMWIKGGDAVWGNASQAPDDEMDATHTHGELVAFRQSAIDSVTSSDTTVNMTSEQAGSWILQQTPLTFQKMLATNYSFGIERDEASLKRNGLDHTKWTNPLEVQLPKAPSMKIYCVYGHGKETERSYWYAQGGYDQNTASEDYDKETCRDHSSKDCIAGRSKLGSALSKETWIDSTFTNDTAMPKVRNGVKMGEGDGTVSLISLGAMCAEGWKRARWNPAGIKITTVEK</sequence>
<dbReference type="OrthoDB" id="190846at2759"/>
<evidence type="ECO:0000313" key="2">
    <source>
        <dbReference type="Proteomes" id="UP000717328"/>
    </source>
</evidence>
<evidence type="ECO:0000313" key="1">
    <source>
        <dbReference type="EMBL" id="KAG5637514.1"/>
    </source>
</evidence>
<dbReference type="GO" id="GO:0006629">
    <property type="term" value="P:lipid metabolic process"/>
    <property type="evidence" value="ECO:0007669"/>
    <property type="project" value="InterPro"/>
</dbReference>
<dbReference type="Pfam" id="PF02450">
    <property type="entry name" value="LCAT"/>
    <property type="match status" value="1"/>
</dbReference>
<name>A0A9P7K5W7_9AGAR</name>
<reference evidence="1" key="1">
    <citation type="submission" date="2021-02" db="EMBL/GenBank/DDBJ databases">
        <authorList>
            <person name="Nieuwenhuis M."/>
            <person name="Van De Peppel L.J.J."/>
        </authorList>
    </citation>
    <scope>NUCLEOTIDE SEQUENCE</scope>
    <source>
        <strain evidence="1">D49</strain>
    </source>
</reference>
<reference evidence="1" key="2">
    <citation type="submission" date="2021-10" db="EMBL/GenBank/DDBJ databases">
        <title>Phylogenomics reveals ancestral predisposition of the termite-cultivated fungus Termitomyces towards a domesticated lifestyle.</title>
        <authorList>
            <person name="Auxier B."/>
            <person name="Grum-Grzhimaylo A."/>
            <person name="Cardenas M.E."/>
            <person name="Lodge J.D."/>
            <person name="Laessoe T."/>
            <person name="Pedersen O."/>
            <person name="Smith M.E."/>
            <person name="Kuyper T.W."/>
            <person name="Franco-Molano E.A."/>
            <person name="Baroni T.J."/>
            <person name="Aanen D.K."/>
        </authorList>
    </citation>
    <scope>NUCLEOTIDE SEQUENCE</scope>
    <source>
        <strain evidence="1">D49</strain>
    </source>
</reference>
<keyword evidence="2" id="KW-1185">Reference proteome</keyword>
<dbReference type="PANTHER" id="PTHR11440">
    <property type="entry name" value="LECITHIN-CHOLESTEROL ACYLTRANSFERASE-RELATED"/>
    <property type="match status" value="1"/>
</dbReference>
<proteinExistence type="predicted"/>
<accession>A0A9P7K5W7</accession>
<dbReference type="Proteomes" id="UP000717328">
    <property type="component" value="Unassembled WGS sequence"/>
</dbReference>
<dbReference type="EMBL" id="JABCKI010005823">
    <property type="protein sequence ID" value="KAG5637514.1"/>
    <property type="molecule type" value="Genomic_DNA"/>
</dbReference>
<dbReference type="AlphaFoldDB" id="A0A9P7K5W7"/>
<dbReference type="GO" id="GO:0008374">
    <property type="term" value="F:O-acyltransferase activity"/>
    <property type="evidence" value="ECO:0007669"/>
    <property type="project" value="InterPro"/>
</dbReference>
<dbReference type="InterPro" id="IPR003386">
    <property type="entry name" value="LACT/PDAT_acylTrfase"/>
</dbReference>
<gene>
    <name evidence="1" type="ORF">H0H81_004265</name>
</gene>
<comment type="caution">
    <text evidence="1">The sequence shown here is derived from an EMBL/GenBank/DDBJ whole genome shotgun (WGS) entry which is preliminary data.</text>
</comment>